<evidence type="ECO:0000313" key="7">
    <source>
        <dbReference type="EMBL" id="KAK3676976.1"/>
    </source>
</evidence>
<evidence type="ECO:0000256" key="4">
    <source>
        <dbReference type="ARBA" id="ARBA00025740"/>
    </source>
</evidence>
<dbReference type="SMART" id="SM00320">
    <property type="entry name" value="WD40"/>
    <property type="match status" value="2"/>
</dbReference>
<dbReference type="Pfam" id="PF21032">
    <property type="entry name" value="PROPPIN"/>
    <property type="match status" value="1"/>
</dbReference>
<accession>A0AAE0WS01</accession>
<keyword evidence="3" id="KW-0677">Repeat</keyword>
<evidence type="ECO:0000256" key="2">
    <source>
        <dbReference type="ARBA" id="ARBA00022574"/>
    </source>
</evidence>
<dbReference type="InterPro" id="IPR001680">
    <property type="entry name" value="WD40_rpt"/>
</dbReference>
<feature type="region of interest" description="Disordered" evidence="6">
    <location>
        <begin position="321"/>
        <end position="344"/>
    </location>
</feature>
<comment type="caution">
    <text evidence="7">The sequence shown here is derived from an EMBL/GenBank/DDBJ whole genome shotgun (WGS) entry which is preliminary data.</text>
</comment>
<comment type="similarity">
    <text evidence="4">Belongs to the WD repeat PROPPIN family.</text>
</comment>
<dbReference type="SUPFAM" id="SSF50978">
    <property type="entry name" value="WD40 repeat-like"/>
    <property type="match status" value="1"/>
</dbReference>
<dbReference type="PROSITE" id="PS50082">
    <property type="entry name" value="WD_REPEATS_2"/>
    <property type="match status" value="1"/>
</dbReference>
<dbReference type="PANTHER" id="PTHR11227">
    <property type="entry name" value="WD-REPEAT PROTEIN INTERACTING WITH PHOSPHOINOSIDES WIPI -RELATED"/>
    <property type="match status" value="1"/>
</dbReference>
<protein>
    <submittedName>
        <fullName evidence="7">Phosphatidylinositol 3,5-bisphosphate-binding protein</fullName>
    </submittedName>
</protein>
<proteinExistence type="inferred from homology"/>
<sequence>MNARKPIQPSDQPPVYSLAFSTSKNRFIAALATGLRSFRTDNCLTTHQPTLSQSESITLVAQHDDRFLAYVYGGDSRGGKPSEVIFWDAEVGCEAQRFDLHEDVLGLRLDDNWMIVILRERTIVFRYEELPRPQLPTPPPEHETDDMKHASPSPSKGPNIVHALYPTSPNPHALASLRNNTLILPAVTPGQVQIIPLLGGSKRILRAHNASIRGLALSPDSSLLATASEQGTLIRVYDTTTLNQLGEYRRGSDKADIFSLAFSPGKKWLAVTSDKGTLHLFDLRPSAIVDEEGQQIGTRSQSHRKSSSYASHRLSAGMAGAIDKASSNSSGERANSNPIAPGTGTYQGSVQEYYGLRPIPASASSPPRVGISAMAALKASPFALKLLKDVRSVASASFFMGDEGATWQGLHQLSRPTTGATTGGKGKGRAQAPALPGNPAGRPPRGVLAFDATADGANEEEGARIYVIGGGLEARWECFELVPREGQFGMGWVLVKKGFRRFLTQQFVD</sequence>
<feature type="compositionally biased region" description="Basic and acidic residues" evidence="6">
    <location>
        <begin position="140"/>
        <end position="149"/>
    </location>
</feature>
<dbReference type="GeneID" id="89961754"/>
<feature type="compositionally biased region" description="Polar residues" evidence="6">
    <location>
        <begin position="325"/>
        <end position="344"/>
    </location>
</feature>
<evidence type="ECO:0000313" key="8">
    <source>
        <dbReference type="Proteomes" id="UP001274830"/>
    </source>
</evidence>
<feature type="region of interest" description="Disordered" evidence="6">
    <location>
        <begin position="131"/>
        <end position="156"/>
    </location>
</feature>
<evidence type="ECO:0000256" key="1">
    <source>
        <dbReference type="ARBA" id="ARBA00004148"/>
    </source>
</evidence>
<comment type="subcellular location">
    <subcellularLocation>
        <location evidence="1">Vacuole membrane</location>
        <topology evidence="1">Peripheral membrane protein</topology>
    </subcellularLocation>
</comment>
<evidence type="ECO:0000256" key="3">
    <source>
        <dbReference type="ARBA" id="ARBA00022737"/>
    </source>
</evidence>
<evidence type="ECO:0000256" key="6">
    <source>
        <dbReference type="SAM" id="MobiDB-lite"/>
    </source>
</evidence>
<keyword evidence="8" id="KW-1185">Reference proteome</keyword>
<dbReference type="EMBL" id="JAUTXT010000008">
    <property type="protein sequence ID" value="KAK3676976.1"/>
    <property type="molecule type" value="Genomic_DNA"/>
</dbReference>
<dbReference type="AlphaFoldDB" id="A0AAE0WS01"/>
<gene>
    <name evidence="7" type="primary">HSV2</name>
    <name evidence="7" type="ORF">LTR78_003181</name>
</gene>
<dbReference type="InterPro" id="IPR036322">
    <property type="entry name" value="WD40_repeat_dom_sf"/>
</dbReference>
<feature type="region of interest" description="Disordered" evidence="6">
    <location>
        <begin position="414"/>
        <end position="444"/>
    </location>
</feature>
<dbReference type="GO" id="GO:0005774">
    <property type="term" value="C:vacuolar membrane"/>
    <property type="evidence" value="ECO:0007669"/>
    <property type="project" value="UniProtKB-SubCell"/>
</dbReference>
<evidence type="ECO:0000256" key="5">
    <source>
        <dbReference type="PROSITE-ProRule" id="PRU00221"/>
    </source>
</evidence>
<feature type="repeat" description="WD" evidence="5">
    <location>
        <begin position="205"/>
        <end position="233"/>
    </location>
</feature>
<keyword evidence="2 5" id="KW-0853">WD repeat</keyword>
<reference evidence="7" key="1">
    <citation type="submission" date="2023-07" db="EMBL/GenBank/DDBJ databases">
        <title>Black Yeasts Isolated from many extreme environments.</title>
        <authorList>
            <person name="Coleine C."/>
            <person name="Stajich J.E."/>
            <person name="Selbmann L."/>
        </authorList>
    </citation>
    <scope>NUCLEOTIDE SEQUENCE</scope>
    <source>
        <strain evidence="7">CCFEE 5485</strain>
    </source>
</reference>
<name>A0AAE0WS01_9PEZI</name>
<dbReference type="InterPro" id="IPR015943">
    <property type="entry name" value="WD40/YVTN_repeat-like_dom_sf"/>
</dbReference>
<dbReference type="Proteomes" id="UP001274830">
    <property type="component" value="Unassembled WGS sequence"/>
</dbReference>
<dbReference type="Gene3D" id="2.130.10.10">
    <property type="entry name" value="YVTN repeat-like/Quinoprotein amine dehydrogenase"/>
    <property type="match status" value="1"/>
</dbReference>
<dbReference type="InterPro" id="IPR048720">
    <property type="entry name" value="PROPPIN"/>
</dbReference>
<dbReference type="RefSeq" id="XP_064695177.1">
    <property type="nucleotide sequence ID" value="XM_064837218.1"/>
</dbReference>
<organism evidence="7 8">
    <name type="scientific">Recurvomyces mirabilis</name>
    <dbReference type="NCBI Taxonomy" id="574656"/>
    <lineage>
        <taxon>Eukaryota</taxon>
        <taxon>Fungi</taxon>
        <taxon>Dikarya</taxon>
        <taxon>Ascomycota</taxon>
        <taxon>Pezizomycotina</taxon>
        <taxon>Dothideomycetes</taxon>
        <taxon>Dothideomycetidae</taxon>
        <taxon>Mycosphaerellales</taxon>
        <taxon>Teratosphaeriaceae</taxon>
        <taxon>Recurvomyces</taxon>
    </lineage>
</organism>